<accession>F7PM69</accession>
<dbReference type="Proteomes" id="UP000015381">
    <property type="component" value="Chromosome I"/>
</dbReference>
<organism evidence="1 2">
    <name type="scientific">Halorhabdus tiamatea SARL4B</name>
    <dbReference type="NCBI Taxonomy" id="1033806"/>
    <lineage>
        <taxon>Archaea</taxon>
        <taxon>Methanobacteriati</taxon>
        <taxon>Methanobacteriota</taxon>
        <taxon>Stenosarchaea group</taxon>
        <taxon>Halobacteria</taxon>
        <taxon>Halobacteriales</taxon>
        <taxon>Haloarculaceae</taxon>
        <taxon>Halorhabdus</taxon>
    </lineage>
</organism>
<sequence>MLRDAPGRDSVSTNAATVDDLVEAWTGDAGTSQLGDPE</sequence>
<evidence type="ECO:0000313" key="2">
    <source>
        <dbReference type="Proteomes" id="UP000015381"/>
    </source>
</evidence>
<protein>
    <submittedName>
        <fullName evidence="1">Uncharacterized protein</fullName>
    </submittedName>
</protein>
<dbReference type="EMBL" id="HF571520">
    <property type="protein sequence ID" value="CCQ33169.1"/>
    <property type="molecule type" value="Genomic_DNA"/>
</dbReference>
<gene>
    <name evidence="1" type="ORF">HTIA_1031</name>
</gene>
<proteinExistence type="predicted"/>
<reference evidence="1 2" key="1">
    <citation type="journal article" date="2014" name="Environ. Microbiol.">
        <title>Halorhabdus tiamatea: proteogenomics and glycosidase activity measurements identify the first cultivated euryarchaeon from a deep-sea anoxic brine lake as potential polysaccharide degrader.</title>
        <authorList>
            <person name="Werner J."/>
            <person name="Ferrer M."/>
            <person name="Michel G."/>
            <person name="Mann A.J."/>
            <person name="Huang S."/>
            <person name="Juarez S."/>
            <person name="Ciordia S."/>
            <person name="Albar J.P."/>
            <person name="Alcaide M."/>
            <person name="La Cono V."/>
            <person name="Yakimov M.M."/>
            <person name="Antunes A."/>
            <person name="Taborda M."/>
            <person name="Da Costa M.S."/>
            <person name="Amann R.I."/>
            <person name="Gloeckner F.O."/>
            <person name="Golyshina O.V."/>
            <person name="Golyshin P.N."/>
            <person name="Teeling H."/>
        </authorList>
    </citation>
    <scope>NUCLEOTIDE SEQUENCE [LARGE SCALE GENOMIC DNA]</scope>
    <source>
        <strain evidence="2">SARL4B</strain>
    </source>
</reference>
<dbReference type="KEGG" id="hti:HTIA_1031"/>
<name>F7PM69_9EURY</name>
<keyword evidence="2" id="KW-1185">Reference proteome</keyword>
<dbReference type="HOGENOM" id="CLU_3322871_0_0_2"/>
<dbReference type="AlphaFoldDB" id="F7PM69"/>
<evidence type="ECO:0000313" key="1">
    <source>
        <dbReference type="EMBL" id="CCQ33169.1"/>
    </source>
</evidence>